<feature type="transmembrane region" description="Helical" evidence="1">
    <location>
        <begin position="6"/>
        <end position="26"/>
    </location>
</feature>
<keyword evidence="1" id="KW-0472">Membrane</keyword>
<dbReference type="Proteomes" id="UP000199137">
    <property type="component" value="Unassembled WGS sequence"/>
</dbReference>
<reference evidence="2 3" key="1">
    <citation type="submission" date="2016-10" db="EMBL/GenBank/DDBJ databases">
        <authorList>
            <person name="de Groot N.N."/>
        </authorList>
    </citation>
    <scope>NUCLEOTIDE SEQUENCE [LARGE SCALE GENOMIC DNA]</scope>
    <source>
        <strain evidence="2 3">DSM 44637</strain>
    </source>
</reference>
<dbReference type="OrthoDB" id="345237at2"/>
<dbReference type="STRING" id="112413.SAMN05421854_111125"/>
<dbReference type="AlphaFoldDB" id="A0A1I5XZD9"/>
<evidence type="ECO:0000256" key="1">
    <source>
        <dbReference type="SAM" id="Phobius"/>
    </source>
</evidence>
<feature type="transmembrane region" description="Helical" evidence="1">
    <location>
        <begin position="38"/>
        <end position="56"/>
    </location>
</feature>
<name>A0A1I5XZD9_9PSEU</name>
<keyword evidence="1" id="KW-0812">Transmembrane</keyword>
<feature type="transmembrane region" description="Helical" evidence="1">
    <location>
        <begin position="107"/>
        <end position="133"/>
    </location>
</feature>
<dbReference type="EMBL" id="FOWC01000011">
    <property type="protein sequence ID" value="SFQ37361.1"/>
    <property type="molecule type" value="Genomic_DNA"/>
</dbReference>
<feature type="transmembrane region" description="Helical" evidence="1">
    <location>
        <begin position="76"/>
        <end position="95"/>
    </location>
</feature>
<dbReference type="InterPro" id="IPR025461">
    <property type="entry name" value="ABA4-like"/>
</dbReference>
<evidence type="ECO:0000313" key="2">
    <source>
        <dbReference type="EMBL" id="SFQ37361.1"/>
    </source>
</evidence>
<protein>
    <recommendedName>
        <fullName evidence="4">DUF4281 domain-containing protein</fullName>
    </recommendedName>
</protein>
<accession>A0A1I5XZD9</accession>
<gene>
    <name evidence="2" type="ORF">SAMN05421854_111125</name>
</gene>
<keyword evidence="1" id="KW-1133">Transmembrane helix</keyword>
<sequence>MSDLTVFAWTFPVAVPFWALMIFLPGWRGTRRILTSPWVPLLPLVWYFVLAIPHFGELWHAMQRPDLGVLQGFLSTPYGAALVWAHLVAFDLFIARWMFFEARTQRIPWWIVSPLLLLTIFLSPFGLVAFLAVRSARIRSAA</sequence>
<proteinExistence type="predicted"/>
<evidence type="ECO:0000313" key="3">
    <source>
        <dbReference type="Proteomes" id="UP000199137"/>
    </source>
</evidence>
<organism evidence="2 3">
    <name type="scientific">Amycolatopsis rubida</name>
    <dbReference type="NCBI Taxonomy" id="112413"/>
    <lineage>
        <taxon>Bacteria</taxon>
        <taxon>Bacillati</taxon>
        <taxon>Actinomycetota</taxon>
        <taxon>Actinomycetes</taxon>
        <taxon>Pseudonocardiales</taxon>
        <taxon>Pseudonocardiaceae</taxon>
        <taxon>Amycolatopsis</taxon>
    </lineage>
</organism>
<dbReference type="RefSeq" id="WP_093575881.1">
    <property type="nucleotide sequence ID" value="NZ_FOWC01000011.1"/>
</dbReference>
<dbReference type="Pfam" id="PF14108">
    <property type="entry name" value="ABA4-like"/>
    <property type="match status" value="1"/>
</dbReference>
<evidence type="ECO:0008006" key="4">
    <source>
        <dbReference type="Google" id="ProtNLM"/>
    </source>
</evidence>